<name>A4TW48_9PROT</name>
<accession>A4TW48</accession>
<evidence type="ECO:0000313" key="1">
    <source>
        <dbReference type="EMBL" id="CAM74855.1"/>
    </source>
</evidence>
<organism evidence="1">
    <name type="scientific">Magnetospirillum gryphiswaldense</name>
    <dbReference type="NCBI Taxonomy" id="55518"/>
    <lineage>
        <taxon>Bacteria</taxon>
        <taxon>Pseudomonadati</taxon>
        <taxon>Pseudomonadota</taxon>
        <taxon>Alphaproteobacteria</taxon>
        <taxon>Rhodospirillales</taxon>
        <taxon>Rhodospirillaceae</taxon>
        <taxon>Magnetospirillum</taxon>
    </lineage>
</organism>
<gene>
    <name evidence="1" type="ORF">MGR_3783</name>
</gene>
<sequence>MFDRCHFILVRIVCVAASIARDYFDVHKKNA</sequence>
<dbReference type="AlphaFoldDB" id="A4TW48"/>
<proteinExistence type="predicted"/>
<reference evidence="1" key="1">
    <citation type="journal article" date="2007" name="J. Bacteriol.">
        <title>Comparative genome analysis of four magnetotactic bacteria reveals a complex set of group-specific genes implicated in magnetosome biomineralization and function.</title>
        <authorList>
            <person name="Richter M."/>
            <person name="Kube M."/>
            <person name="Bazylinski D.A."/>
            <person name="Lombardot T."/>
            <person name="Gloeckner F.O."/>
            <person name="Reinhardt R."/>
            <person name="Schueler D."/>
        </authorList>
    </citation>
    <scope>NUCLEOTIDE SEQUENCE</scope>
    <source>
        <strain evidence="1">MSR-1</strain>
    </source>
</reference>
<protein>
    <submittedName>
        <fullName evidence="1">Uncharacterized protein</fullName>
    </submittedName>
</protein>
<dbReference type="EMBL" id="CU459003">
    <property type="protein sequence ID" value="CAM74855.1"/>
    <property type="molecule type" value="Genomic_DNA"/>
</dbReference>